<feature type="compositionally biased region" description="Low complexity" evidence="16">
    <location>
        <begin position="709"/>
        <end position="722"/>
    </location>
</feature>
<feature type="region of interest" description="Disordered" evidence="16">
    <location>
        <begin position="509"/>
        <end position="646"/>
    </location>
</feature>
<dbReference type="InterPro" id="IPR006640">
    <property type="entry name" value="SprT-like_domain"/>
</dbReference>
<evidence type="ECO:0000256" key="4">
    <source>
        <dbReference type="ARBA" id="ARBA00022454"/>
    </source>
</evidence>
<feature type="compositionally biased region" description="Polar residues" evidence="16">
    <location>
        <begin position="382"/>
        <end position="401"/>
    </location>
</feature>
<dbReference type="SMART" id="SM00731">
    <property type="entry name" value="SprT"/>
    <property type="match status" value="1"/>
</dbReference>
<feature type="compositionally biased region" description="Polar residues" evidence="16">
    <location>
        <begin position="768"/>
        <end position="779"/>
    </location>
</feature>
<feature type="region of interest" description="Disordered" evidence="16">
    <location>
        <begin position="346"/>
        <end position="471"/>
    </location>
</feature>
<evidence type="ECO:0000256" key="15">
    <source>
        <dbReference type="PROSITE-ProRule" id="PRU01256"/>
    </source>
</evidence>
<evidence type="ECO:0000256" key="10">
    <source>
        <dbReference type="ARBA" id="ARBA00022833"/>
    </source>
</evidence>
<evidence type="ECO:0000256" key="12">
    <source>
        <dbReference type="ARBA" id="ARBA00023204"/>
    </source>
</evidence>
<feature type="compositionally biased region" description="Polar residues" evidence="16">
    <location>
        <begin position="299"/>
        <end position="314"/>
    </location>
</feature>
<evidence type="ECO:0000313" key="18">
    <source>
        <dbReference type="Proteomes" id="UP000694888"/>
    </source>
</evidence>
<keyword evidence="13" id="KW-0539">Nucleus</keyword>
<feature type="domain" description="UBZ4-type" evidence="17">
    <location>
        <begin position="794"/>
        <end position="819"/>
    </location>
</feature>
<feature type="compositionally biased region" description="Low complexity" evidence="16">
    <location>
        <begin position="371"/>
        <end position="381"/>
    </location>
</feature>
<keyword evidence="9" id="KW-0378">Hydrolase</keyword>
<evidence type="ECO:0000256" key="2">
    <source>
        <dbReference type="ARBA" id="ARBA00004286"/>
    </source>
</evidence>
<dbReference type="GeneID" id="101850635"/>
<gene>
    <name evidence="19" type="primary">LOC101850635</name>
</gene>
<keyword evidence="7 15" id="KW-0227">DNA damage</keyword>
<comment type="similarity">
    <text evidence="3">Belongs to the Spartan family.</text>
</comment>
<name>A0ABM0ZVB4_APLCA</name>
<dbReference type="RefSeq" id="XP_012935232.1">
    <property type="nucleotide sequence ID" value="XM_013079778.2"/>
</dbReference>
<keyword evidence="5" id="KW-0645">Protease</keyword>
<feature type="region of interest" description="Disordered" evidence="16">
    <location>
        <begin position="683"/>
        <end position="791"/>
    </location>
</feature>
<feature type="region of interest" description="Disordered" evidence="16">
    <location>
        <begin position="242"/>
        <end position="334"/>
    </location>
</feature>
<dbReference type="Proteomes" id="UP000694888">
    <property type="component" value="Unplaced"/>
</dbReference>
<evidence type="ECO:0000256" key="6">
    <source>
        <dbReference type="ARBA" id="ARBA00022723"/>
    </source>
</evidence>
<organism evidence="18 19">
    <name type="scientific">Aplysia californica</name>
    <name type="common">California sea hare</name>
    <dbReference type="NCBI Taxonomy" id="6500"/>
    <lineage>
        <taxon>Eukaryota</taxon>
        <taxon>Metazoa</taxon>
        <taxon>Spiralia</taxon>
        <taxon>Lophotrochozoa</taxon>
        <taxon>Mollusca</taxon>
        <taxon>Gastropoda</taxon>
        <taxon>Heterobranchia</taxon>
        <taxon>Euthyneura</taxon>
        <taxon>Tectipleura</taxon>
        <taxon>Aplysiida</taxon>
        <taxon>Aplysioidea</taxon>
        <taxon>Aplysiidae</taxon>
        <taxon>Aplysia</taxon>
    </lineage>
</organism>
<dbReference type="PROSITE" id="PS51908">
    <property type="entry name" value="ZF_UBZ4"/>
    <property type="match status" value="1"/>
</dbReference>
<evidence type="ECO:0000256" key="16">
    <source>
        <dbReference type="SAM" id="MobiDB-lite"/>
    </source>
</evidence>
<protein>
    <recommendedName>
        <fullName evidence="14">Protein with SprT-like domain at the N terminus</fullName>
    </recommendedName>
</protein>
<keyword evidence="12 15" id="KW-0234">DNA repair</keyword>
<keyword evidence="6" id="KW-0479">Metal-binding</keyword>
<proteinExistence type="inferred from homology"/>
<feature type="compositionally biased region" description="Low complexity" evidence="16">
    <location>
        <begin position="315"/>
        <end position="326"/>
    </location>
</feature>
<evidence type="ECO:0000256" key="1">
    <source>
        <dbReference type="ARBA" id="ARBA00004123"/>
    </source>
</evidence>
<feature type="compositionally biased region" description="Basic and acidic residues" evidence="16">
    <location>
        <begin position="260"/>
        <end position="274"/>
    </location>
</feature>
<keyword evidence="10" id="KW-0862">Zinc</keyword>
<evidence type="ECO:0000256" key="8">
    <source>
        <dbReference type="ARBA" id="ARBA00022771"/>
    </source>
</evidence>
<evidence type="ECO:0000256" key="11">
    <source>
        <dbReference type="ARBA" id="ARBA00023049"/>
    </source>
</evidence>
<evidence type="ECO:0000256" key="7">
    <source>
        <dbReference type="ARBA" id="ARBA00022763"/>
    </source>
</evidence>
<accession>A0ABM0ZVB4</accession>
<feature type="compositionally biased region" description="Basic and acidic residues" evidence="16">
    <location>
        <begin position="605"/>
        <end position="618"/>
    </location>
</feature>
<dbReference type="InterPro" id="IPR044245">
    <property type="entry name" value="Spartan"/>
</dbReference>
<evidence type="ECO:0000256" key="13">
    <source>
        <dbReference type="ARBA" id="ARBA00023242"/>
    </source>
</evidence>
<evidence type="ECO:0000256" key="9">
    <source>
        <dbReference type="ARBA" id="ARBA00022801"/>
    </source>
</evidence>
<dbReference type="Pfam" id="PF10263">
    <property type="entry name" value="SprT-like"/>
    <property type="match status" value="1"/>
</dbReference>
<dbReference type="PANTHER" id="PTHR21220">
    <property type="entry name" value="DNA-DEPENDENT METALLOPROTEASE SPRTN"/>
    <property type="match status" value="1"/>
</dbReference>
<dbReference type="PANTHER" id="PTHR21220:SF0">
    <property type="entry name" value="DNA-DEPENDENT METALLOPROTEASE SPRTN"/>
    <property type="match status" value="1"/>
</dbReference>
<dbReference type="Gene3D" id="3.30.160.60">
    <property type="entry name" value="Classic Zinc Finger"/>
    <property type="match status" value="1"/>
</dbReference>
<keyword evidence="8 15" id="KW-0863">Zinc-finger</keyword>
<keyword evidence="11" id="KW-0482">Metalloprotease</keyword>
<dbReference type="Pfam" id="PF22934">
    <property type="entry name" value="SPRTN_ZBD"/>
    <property type="match status" value="1"/>
</dbReference>
<feature type="compositionally biased region" description="Polar residues" evidence="16">
    <location>
        <begin position="624"/>
        <end position="646"/>
    </location>
</feature>
<reference evidence="19" key="1">
    <citation type="submission" date="2025-08" db="UniProtKB">
        <authorList>
            <consortium name="RefSeq"/>
        </authorList>
    </citation>
    <scope>IDENTIFICATION</scope>
</reference>
<evidence type="ECO:0000259" key="17">
    <source>
        <dbReference type="PROSITE" id="PS51908"/>
    </source>
</evidence>
<feature type="compositionally biased region" description="Basic and acidic residues" evidence="16">
    <location>
        <begin position="546"/>
        <end position="596"/>
    </location>
</feature>
<evidence type="ECO:0000256" key="14">
    <source>
        <dbReference type="ARBA" id="ARBA00030396"/>
    </source>
</evidence>
<evidence type="ECO:0000256" key="5">
    <source>
        <dbReference type="ARBA" id="ARBA00022670"/>
    </source>
</evidence>
<comment type="subcellular location">
    <subcellularLocation>
        <location evidence="2">Chromosome</location>
    </subcellularLocation>
    <subcellularLocation>
        <location evidence="1">Nucleus</location>
    </subcellularLocation>
</comment>
<keyword evidence="4" id="KW-0158">Chromosome</keyword>
<feature type="compositionally biased region" description="Low complexity" evidence="16">
    <location>
        <begin position="284"/>
        <end position="298"/>
    </location>
</feature>
<evidence type="ECO:0000256" key="3">
    <source>
        <dbReference type="ARBA" id="ARBA00010724"/>
    </source>
</evidence>
<feature type="compositionally biased region" description="Low complexity" evidence="16">
    <location>
        <begin position="684"/>
        <end position="696"/>
    </location>
</feature>
<sequence>MMTASDQNFDDFDFAKRLQEEYDREAAAHLDSNEITSDINTRDHNGDKKIAISSRPLDLNGMSPVDPSLEISDPNPDIRELFLQFNEQFFWGRLSGIEVKWSPRMTLCAGLCVYEGRGGLCSVRLSLPLLKLRPRKDLVETLLHEMIHAFLFVTDNNRDHDGHGPQFQGHMKRINKATGASISIYHTFHDEVASYQQHWWRCDGPCRKRPPYFGYVKRAMNRAPSFRDFWWAEHQASCGGSYTKIKEPEGYGQKKSTKGKGKDDHSDGASKDIRSFLGKGKTLGSSGANSSRNSSASSKPATNGKHTSSSGKNPSSLFSSVVSGSSKTNVPDEKGKKYVLVNGVLVKRNDLRDSSHPAVQNKPHTAGTNASSSYSSSSSKSTANGQMNGGCSTSSKSSNGAHSEDWPDDEDDLWVFDIDASEPVPKTSTKPPPPVSQKKGSESFIDLTKSEFPHRLGKKHSKDGGKNWKGHSGVRKFVSVCEDKSKETQFFTKKKPRIKKHYILDDLDSNEGLWEGGYSPNKIKKEIGEAGNRRNLKSSSPHHVSKRSDDERNRSKDKSLSRSSKFVDKNESKSGLSFEERRRDNESRDERKHDISAKTSSMFPRETKVKTESVKKEDDFEDYTGTSSSKFHNWKSSDSSENNLVSQKSFVDSKSSFSGQGFVLGSASEGQSYLSQIRRTFVRGHGSSSAGPSSAGRLKTSDGSIYAQSSFSSHSNQDSESSVLTSGSKRKSDEAFGPGESDSTGGEFLSGGAEAKRRSNVSVDARPSGTTTENSRPGQTGSGGNREGGAGPRLVSCPVCCAEVPENVINVHLDDCLES</sequence>
<feature type="compositionally biased region" description="Gly residues" evidence="16">
    <location>
        <begin position="780"/>
        <end position="791"/>
    </location>
</feature>
<dbReference type="InterPro" id="IPR055220">
    <property type="entry name" value="SPRTN_ZBD"/>
</dbReference>
<dbReference type="SMART" id="SM00734">
    <property type="entry name" value="ZnF_Rad18"/>
    <property type="match status" value="1"/>
</dbReference>
<evidence type="ECO:0000313" key="19">
    <source>
        <dbReference type="RefSeq" id="XP_012935232.1"/>
    </source>
</evidence>
<feature type="compositionally biased region" description="Basic and acidic residues" evidence="16">
    <location>
        <begin position="523"/>
        <end position="532"/>
    </location>
</feature>
<keyword evidence="18" id="KW-1185">Reference proteome</keyword>
<dbReference type="InterPro" id="IPR006642">
    <property type="entry name" value="Rad18_UBZ4"/>
</dbReference>